<comment type="caution">
    <text evidence="3">The sequence shown here is derived from an EMBL/GenBank/DDBJ whole genome shotgun (WGS) entry which is preliminary data.</text>
</comment>
<keyword evidence="4" id="KW-1185">Reference proteome</keyword>
<dbReference type="SMART" id="SM00422">
    <property type="entry name" value="HTH_MERR"/>
    <property type="match status" value="1"/>
</dbReference>
<dbReference type="CDD" id="cd01106">
    <property type="entry name" value="HTH_TipAL-Mta"/>
    <property type="match status" value="1"/>
</dbReference>
<feature type="domain" description="HTH merR-type" evidence="2">
    <location>
        <begin position="22"/>
        <end position="91"/>
    </location>
</feature>
<proteinExistence type="predicted"/>
<protein>
    <recommendedName>
        <fullName evidence="2">HTH merR-type domain-containing protein</fullName>
    </recommendedName>
</protein>
<dbReference type="AlphaFoldDB" id="A0A2R5F527"/>
<dbReference type="EMBL" id="BDQX01000430">
    <property type="protein sequence ID" value="GBG11843.1"/>
    <property type="molecule type" value="Genomic_DNA"/>
</dbReference>
<dbReference type="GO" id="GO:0003700">
    <property type="term" value="F:DNA-binding transcription factor activity"/>
    <property type="evidence" value="ECO:0007669"/>
    <property type="project" value="InterPro"/>
</dbReference>
<dbReference type="InterPro" id="IPR047057">
    <property type="entry name" value="MerR_fam"/>
</dbReference>
<reference evidence="3 4" key="1">
    <citation type="submission" date="2017-08" db="EMBL/GenBank/DDBJ databases">
        <title>Substantial Increase in Enzyme Production by Combined Drug-Resistance Mutations in Paenibacillus agaridevorans.</title>
        <authorList>
            <person name="Tanaka Y."/>
            <person name="Funane K."/>
            <person name="Hosaka T."/>
            <person name="Shiwa Y."/>
            <person name="Fujita N."/>
            <person name="Miyazaki T."/>
            <person name="Yoshikawa H."/>
            <person name="Murakami K."/>
            <person name="Kasahara K."/>
            <person name="Inaoka T."/>
            <person name="Hiraga Y."/>
            <person name="Ochi K."/>
        </authorList>
    </citation>
    <scope>NUCLEOTIDE SEQUENCE [LARGE SCALE GENOMIC DNA]</scope>
    <source>
        <strain evidence="3 4">T-3040</strain>
    </source>
</reference>
<evidence type="ECO:0000259" key="2">
    <source>
        <dbReference type="PROSITE" id="PS50937"/>
    </source>
</evidence>
<accession>A0A2R5F527</accession>
<name>A0A2R5F527_9BACL</name>
<organism evidence="3 4">
    <name type="scientific">Paenibacillus agaridevorans</name>
    <dbReference type="NCBI Taxonomy" id="171404"/>
    <lineage>
        <taxon>Bacteria</taxon>
        <taxon>Bacillati</taxon>
        <taxon>Bacillota</taxon>
        <taxon>Bacilli</taxon>
        <taxon>Bacillales</taxon>
        <taxon>Paenibacillaceae</taxon>
        <taxon>Paenibacillus</taxon>
    </lineage>
</organism>
<dbReference type="InterPro" id="IPR000551">
    <property type="entry name" value="MerR-type_HTH_dom"/>
</dbReference>
<evidence type="ECO:0000313" key="3">
    <source>
        <dbReference type="EMBL" id="GBG11843.1"/>
    </source>
</evidence>
<dbReference type="InterPro" id="IPR009061">
    <property type="entry name" value="DNA-bd_dom_put_sf"/>
</dbReference>
<dbReference type="PRINTS" id="PR00040">
    <property type="entry name" value="HTHMERR"/>
</dbReference>
<dbReference type="PROSITE" id="PS50937">
    <property type="entry name" value="HTH_MERR_2"/>
    <property type="match status" value="1"/>
</dbReference>
<dbReference type="GO" id="GO:0003677">
    <property type="term" value="F:DNA binding"/>
    <property type="evidence" value="ECO:0007669"/>
    <property type="project" value="UniProtKB-KW"/>
</dbReference>
<dbReference type="Gene3D" id="1.10.1660.10">
    <property type="match status" value="1"/>
</dbReference>
<dbReference type="RefSeq" id="WP_108996048.1">
    <property type="nucleotide sequence ID" value="NZ_BDQX01000430.1"/>
</dbReference>
<sequence>MSDQHENANGKIGNEMADDRRTYTIGAFARMTGTTERTLRFYDRKGLLKPSGRNAQGHRFYEEGDLLRLQQILTMKYLDFSLDEIAEHLSDRNRDMTATLNLQRELLSQKRDQLDKAIGTLDRMRMLLEGAGEIDSSLLLFFIHNIQNEEAQKRYLAERLPAPVVGAIFMEGMPEAERLELERRMTAVLVELTGYCREGRSTDDEEVLRSGQQLVKLLSEVIGQAMEHLSEEQKNEMERAMSEIGNPEAELDPALFYSGFSKEEELFLAAVMEKVGVMEEDWLKGVSQDER</sequence>
<dbReference type="PANTHER" id="PTHR30204:SF96">
    <property type="entry name" value="CHROMOSOME-ANCHORING PROTEIN RACA"/>
    <property type="match status" value="1"/>
</dbReference>
<evidence type="ECO:0000313" key="4">
    <source>
        <dbReference type="Proteomes" id="UP000245202"/>
    </source>
</evidence>
<dbReference type="SUPFAM" id="SSF46955">
    <property type="entry name" value="Putative DNA-binding domain"/>
    <property type="match status" value="1"/>
</dbReference>
<evidence type="ECO:0000256" key="1">
    <source>
        <dbReference type="ARBA" id="ARBA00023125"/>
    </source>
</evidence>
<keyword evidence="1" id="KW-0238">DNA-binding</keyword>
<gene>
    <name evidence="3" type="ORF">PAT3040_06692</name>
</gene>
<dbReference type="Proteomes" id="UP000245202">
    <property type="component" value="Unassembled WGS sequence"/>
</dbReference>
<dbReference type="PANTHER" id="PTHR30204">
    <property type="entry name" value="REDOX-CYCLING DRUG-SENSING TRANSCRIPTIONAL ACTIVATOR SOXR"/>
    <property type="match status" value="1"/>
</dbReference>
<dbReference type="Pfam" id="PF13411">
    <property type="entry name" value="MerR_1"/>
    <property type="match status" value="1"/>
</dbReference>